<proteinExistence type="predicted"/>
<evidence type="ECO:0000313" key="2">
    <source>
        <dbReference type="EMBL" id="KAF7281587.1"/>
    </source>
</evidence>
<dbReference type="OrthoDB" id="6688369at2759"/>
<dbReference type="AlphaFoldDB" id="A0A834IM70"/>
<feature type="chain" id="PRO_5032544228" evidence="1">
    <location>
        <begin position="21"/>
        <end position="119"/>
    </location>
</feature>
<sequence>MNHSTIYILVFFGFAIISEASVRTTSRGNSFEYFAEENTFSPELQQAFKPAEDAILGFIHKLANTGYASSKIALSKLERQSQSQRDITDQMHRLLELLPGYKSKIPVVDDMPKLIKETN</sequence>
<keyword evidence="1" id="KW-0732">Signal</keyword>
<evidence type="ECO:0000313" key="3">
    <source>
        <dbReference type="Proteomes" id="UP000625711"/>
    </source>
</evidence>
<keyword evidence="3" id="KW-1185">Reference proteome</keyword>
<evidence type="ECO:0000256" key="1">
    <source>
        <dbReference type="SAM" id="SignalP"/>
    </source>
</evidence>
<accession>A0A834IM70</accession>
<organism evidence="2 3">
    <name type="scientific">Rhynchophorus ferrugineus</name>
    <name type="common">Red palm weevil</name>
    <name type="synonym">Curculio ferrugineus</name>
    <dbReference type="NCBI Taxonomy" id="354439"/>
    <lineage>
        <taxon>Eukaryota</taxon>
        <taxon>Metazoa</taxon>
        <taxon>Ecdysozoa</taxon>
        <taxon>Arthropoda</taxon>
        <taxon>Hexapoda</taxon>
        <taxon>Insecta</taxon>
        <taxon>Pterygota</taxon>
        <taxon>Neoptera</taxon>
        <taxon>Endopterygota</taxon>
        <taxon>Coleoptera</taxon>
        <taxon>Polyphaga</taxon>
        <taxon>Cucujiformia</taxon>
        <taxon>Curculionidae</taxon>
        <taxon>Dryophthorinae</taxon>
        <taxon>Rhynchophorus</taxon>
    </lineage>
</organism>
<name>A0A834IM70_RHYFE</name>
<dbReference type="EMBL" id="JAACXV010000234">
    <property type="protein sequence ID" value="KAF7281587.1"/>
    <property type="molecule type" value="Genomic_DNA"/>
</dbReference>
<feature type="signal peptide" evidence="1">
    <location>
        <begin position="1"/>
        <end position="20"/>
    </location>
</feature>
<gene>
    <name evidence="2" type="ORF">GWI33_004508</name>
</gene>
<dbReference type="Proteomes" id="UP000625711">
    <property type="component" value="Unassembled WGS sequence"/>
</dbReference>
<protein>
    <submittedName>
        <fullName evidence="2">Uncharacterized protein</fullName>
    </submittedName>
</protein>
<reference evidence="2" key="1">
    <citation type="submission" date="2020-08" db="EMBL/GenBank/DDBJ databases">
        <title>Genome sequencing and assembly of the red palm weevil Rhynchophorus ferrugineus.</title>
        <authorList>
            <person name="Dias G.B."/>
            <person name="Bergman C.M."/>
            <person name="Manee M."/>
        </authorList>
    </citation>
    <scope>NUCLEOTIDE SEQUENCE</scope>
    <source>
        <strain evidence="2">AA-2017</strain>
        <tissue evidence="2">Whole larva</tissue>
    </source>
</reference>
<comment type="caution">
    <text evidence="2">The sequence shown here is derived from an EMBL/GenBank/DDBJ whole genome shotgun (WGS) entry which is preliminary data.</text>
</comment>